<proteinExistence type="predicted"/>
<protein>
    <submittedName>
        <fullName evidence="1">Uncharacterized protein</fullName>
    </submittedName>
</protein>
<dbReference type="AlphaFoldDB" id="A0A0B7HA23"/>
<dbReference type="EMBL" id="CDOG01000005">
    <property type="protein sequence ID" value="CEN35389.1"/>
    <property type="molecule type" value="Genomic_DNA"/>
</dbReference>
<evidence type="ECO:0000313" key="1">
    <source>
        <dbReference type="EMBL" id="CEN35389.1"/>
    </source>
</evidence>
<gene>
    <name evidence="1" type="ORF">CCYN74_130013</name>
</gene>
<dbReference type="Proteomes" id="UP000038083">
    <property type="component" value="Unassembled WGS sequence"/>
</dbReference>
<reference evidence="1 2" key="1">
    <citation type="submission" date="2015-01" db="EMBL/GenBank/DDBJ databases">
        <authorList>
            <person name="MANFREDI Pablo"/>
        </authorList>
    </citation>
    <scope>NUCLEOTIDE SEQUENCE [LARGE SCALE GENOMIC DNA]</scope>
    <source>
        <strain evidence="1 2">Ccy74</strain>
    </source>
</reference>
<organism evidence="1 2">
    <name type="scientific">Capnocytophaga cynodegmi</name>
    <dbReference type="NCBI Taxonomy" id="28189"/>
    <lineage>
        <taxon>Bacteria</taxon>
        <taxon>Pseudomonadati</taxon>
        <taxon>Bacteroidota</taxon>
        <taxon>Flavobacteriia</taxon>
        <taxon>Flavobacteriales</taxon>
        <taxon>Flavobacteriaceae</taxon>
        <taxon>Capnocytophaga</taxon>
    </lineage>
</organism>
<accession>A0A0B7HA23</accession>
<evidence type="ECO:0000313" key="2">
    <source>
        <dbReference type="Proteomes" id="UP000038083"/>
    </source>
</evidence>
<sequence>MLNNFIGANVKKIFKYAKKYAQSKKISEVNMKTKQPSFCFFERNLY</sequence>
<name>A0A0B7HA23_9FLAO</name>